<dbReference type="Proteomes" id="UP000798808">
    <property type="component" value="Unassembled WGS sequence"/>
</dbReference>
<protein>
    <recommendedName>
        <fullName evidence="4">Lipoprotein</fullName>
    </recommendedName>
</protein>
<evidence type="ECO:0000313" key="2">
    <source>
        <dbReference type="EMBL" id="MTI26752.1"/>
    </source>
</evidence>
<organism evidence="2 3">
    <name type="scientific">Fulvivirga kasyanovii</name>
    <dbReference type="NCBI Taxonomy" id="396812"/>
    <lineage>
        <taxon>Bacteria</taxon>
        <taxon>Pseudomonadati</taxon>
        <taxon>Bacteroidota</taxon>
        <taxon>Cytophagia</taxon>
        <taxon>Cytophagales</taxon>
        <taxon>Fulvivirgaceae</taxon>
        <taxon>Fulvivirga</taxon>
    </lineage>
</organism>
<keyword evidence="3" id="KW-1185">Reference proteome</keyword>
<feature type="chain" id="PRO_5046089040" description="Lipoprotein" evidence="1">
    <location>
        <begin position="26"/>
        <end position="286"/>
    </location>
</feature>
<comment type="caution">
    <text evidence="2">The sequence shown here is derived from an EMBL/GenBank/DDBJ whole genome shotgun (WGS) entry which is preliminary data.</text>
</comment>
<keyword evidence="1" id="KW-0732">Signal</keyword>
<gene>
    <name evidence="2" type="ORF">E1163_17490</name>
</gene>
<dbReference type="EMBL" id="SMLW01000596">
    <property type="protein sequence ID" value="MTI26752.1"/>
    <property type="molecule type" value="Genomic_DNA"/>
</dbReference>
<feature type="signal peptide" evidence="1">
    <location>
        <begin position="1"/>
        <end position="25"/>
    </location>
</feature>
<dbReference type="RefSeq" id="WP_155173760.1">
    <property type="nucleotide sequence ID" value="NZ_BAAAFL010000010.1"/>
</dbReference>
<evidence type="ECO:0000313" key="3">
    <source>
        <dbReference type="Proteomes" id="UP000798808"/>
    </source>
</evidence>
<accession>A0ABW9RRD5</accession>
<dbReference type="PROSITE" id="PS51257">
    <property type="entry name" value="PROKAR_LIPOPROTEIN"/>
    <property type="match status" value="1"/>
</dbReference>
<reference evidence="2 3" key="1">
    <citation type="submission" date="2019-02" db="EMBL/GenBank/DDBJ databases">
        <authorList>
            <person name="Goldberg S.R."/>
            <person name="Haltli B.A."/>
            <person name="Correa H."/>
            <person name="Russell K.G."/>
        </authorList>
    </citation>
    <scope>NUCLEOTIDE SEQUENCE [LARGE SCALE GENOMIC DNA]</scope>
    <source>
        <strain evidence="2 3">JCM 16186</strain>
    </source>
</reference>
<name>A0ABW9RRD5_9BACT</name>
<sequence>MKRINTLRKLIFLTTVAATIFMFQACNEDSNEVATVSTDEELDIVENGSESEAVVDEDLQIIDQSVEGTAASGGRIAGDSLCVTVVRDEVAKTITLDFGNGCIGPYGRERSGKIIITYGGTFDDDMANRVITFEDYYVNNKNITGAILLRDINRNAEGNLTATRALEDYTIHYPDGNTFVMIGSTTREWLEGEGDGILSNNVFRITGSYKGVSTRGRGFTHTITVPIITDFSCRASGGFARVSGVKEMVINGIDRNRTRTVDYGDGTCDNEITVTINNKVYTITGS</sequence>
<evidence type="ECO:0008006" key="4">
    <source>
        <dbReference type="Google" id="ProtNLM"/>
    </source>
</evidence>
<evidence type="ECO:0000256" key="1">
    <source>
        <dbReference type="SAM" id="SignalP"/>
    </source>
</evidence>
<proteinExistence type="predicted"/>